<feature type="domain" description="Peptidase S54 rhomboid" evidence="6">
    <location>
        <begin position="154"/>
        <end position="314"/>
    </location>
</feature>
<evidence type="ECO:0000256" key="1">
    <source>
        <dbReference type="ARBA" id="ARBA00004141"/>
    </source>
</evidence>
<name>A0A8J7Q2N7_9BACT</name>
<comment type="subcellular location">
    <subcellularLocation>
        <location evidence="1">Membrane</location>
        <topology evidence="1">Multi-pass membrane protein</topology>
    </subcellularLocation>
</comment>
<dbReference type="InterPro" id="IPR022764">
    <property type="entry name" value="Peptidase_S54_rhomboid_dom"/>
</dbReference>
<evidence type="ECO:0000256" key="5">
    <source>
        <dbReference type="SAM" id="Phobius"/>
    </source>
</evidence>
<keyword evidence="7" id="KW-0645">Protease</keyword>
<protein>
    <submittedName>
        <fullName evidence="7">Rhomboid family intramembrane serine protease</fullName>
    </submittedName>
</protein>
<dbReference type="GO" id="GO:0016020">
    <property type="term" value="C:membrane"/>
    <property type="evidence" value="ECO:0007669"/>
    <property type="project" value="UniProtKB-SubCell"/>
</dbReference>
<proteinExistence type="predicted"/>
<reference evidence="7" key="1">
    <citation type="submission" date="2021-03" db="EMBL/GenBank/DDBJ databases">
        <authorList>
            <person name="Wang G."/>
        </authorList>
    </citation>
    <scope>NUCLEOTIDE SEQUENCE</scope>
    <source>
        <strain evidence="7">KCTC 12899</strain>
    </source>
</reference>
<evidence type="ECO:0000259" key="6">
    <source>
        <dbReference type="Pfam" id="PF01694"/>
    </source>
</evidence>
<gene>
    <name evidence="7" type="ORF">J3U88_06770</name>
</gene>
<evidence type="ECO:0000256" key="2">
    <source>
        <dbReference type="ARBA" id="ARBA00022692"/>
    </source>
</evidence>
<dbReference type="EMBL" id="JAFREP010000005">
    <property type="protein sequence ID" value="MBO1318150.1"/>
    <property type="molecule type" value="Genomic_DNA"/>
</dbReference>
<comment type="caution">
    <text evidence="7">The sequence shown here is derived from an EMBL/GenBank/DDBJ whole genome shotgun (WGS) entry which is preliminary data.</text>
</comment>
<feature type="transmembrane region" description="Helical" evidence="5">
    <location>
        <begin position="259"/>
        <end position="279"/>
    </location>
</feature>
<dbReference type="GO" id="GO:0006508">
    <property type="term" value="P:proteolysis"/>
    <property type="evidence" value="ECO:0007669"/>
    <property type="project" value="UniProtKB-KW"/>
</dbReference>
<dbReference type="Pfam" id="PF01694">
    <property type="entry name" value="Rhomboid"/>
    <property type="match status" value="1"/>
</dbReference>
<feature type="transmembrane region" description="Helical" evidence="5">
    <location>
        <begin position="157"/>
        <end position="180"/>
    </location>
</feature>
<dbReference type="AlphaFoldDB" id="A0A8J7Q2N7"/>
<dbReference type="Gene3D" id="1.20.1540.10">
    <property type="entry name" value="Rhomboid-like"/>
    <property type="match status" value="1"/>
</dbReference>
<organism evidence="7 8">
    <name type="scientific">Acanthopleuribacter pedis</name>
    <dbReference type="NCBI Taxonomy" id="442870"/>
    <lineage>
        <taxon>Bacteria</taxon>
        <taxon>Pseudomonadati</taxon>
        <taxon>Acidobacteriota</taxon>
        <taxon>Holophagae</taxon>
        <taxon>Acanthopleuribacterales</taxon>
        <taxon>Acanthopleuribacteraceae</taxon>
        <taxon>Acanthopleuribacter</taxon>
    </lineage>
</organism>
<dbReference type="InterPro" id="IPR035952">
    <property type="entry name" value="Rhomboid-like_sf"/>
</dbReference>
<dbReference type="GO" id="GO:0004252">
    <property type="term" value="F:serine-type endopeptidase activity"/>
    <property type="evidence" value="ECO:0007669"/>
    <property type="project" value="InterPro"/>
</dbReference>
<feature type="transmembrane region" description="Helical" evidence="5">
    <location>
        <begin position="291"/>
        <end position="313"/>
    </location>
</feature>
<feature type="transmembrane region" description="Helical" evidence="5">
    <location>
        <begin position="192"/>
        <end position="212"/>
    </location>
</feature>
<dbReference type="SUPFAM" id="SSF144091">
    <property type="entry name" value="Rhomboid-like"/>
    <property type="match status" value="1"/>
</dbReference>
<feature type="transmembrane region" description="Helical" evidence="5">
    <location>
        <begin position="16"/>
        <end position="38"/>
    </location>
</feature>
<dbReference type="PANTHER" id="PTHR43066">
    <property type="entry name" value="RHOMBOID-RELATED PROTEIN"/>
    <property type="match status" value="1"/>
</dbReference>
<dbReference type="Proteomes" id="UP000664417">
    <property type="component" value="Unassembled WGS sequence"/>
</dbReference>
<keyword evidence="2 5" id="KW-0812">Transmembrane</keyword>
<evidence type="ECO:0000256" key="3">
    <source>
        <dbReference type="ARBA" id="ARBA00022989"/>
    </source>
</evidence>
<keyword evidence="4 5" id="KW-0472">Membrane</keyword>
<keyword evidence="7" id="KW-0378">Hydrolase</keyword>
<evidence type="ECO:0000256" key="4">
    <source>
        <dbReference type="ARBA" id="ARBA00023136"/>
    </source>
</evidence>
<evidence type="ECO:0000313" key="7">
    <source>
        <dbReference type="EMBL" id="MBO1318150.1"/>
    </source>
</evidence>
<dbReference type="RefSeq" id="WP_207857767.1">
    <property type="nucleotide sequence ID" value="NZ_JAFREP010000005.1"/>
</dbReference>
<sequence>MKGKDMLRTLAYRPPYVTVSFTLFLLMCNLWTIALARFPDASFFRDRDALVQLYLQHPDVVLEGDNYWYANNPSFIAGVHRVNPQQAARLVSQIEARFAEVPAPDAWVQLPRRFDAAPGAGVSSAGARFKALAHKLMLANGKYRFALKAHAFEPINLITYLFFHANWFHLLMNGFMFVLFVETLEYWVRRRWLFGAFFWGGVFAGVAYLVVLPSAANRFLIGFSGSVFVVMGMYFFYYVMPRLQSRGRDFLVASAPPGWPIAVALMLYLLELVVLKIWVEPAGAASSMPGIAIAHVAHGAGFLFGLGVAAMTYRKGLYPLNPLLANPRCLRESAWLEARPPVPREEAPIKQSAQKARRRPDEATVLAAYWEQACAADEPFYLAESGTFLFDHLIARQSWREALTVWEELDRLVPGYRLPTRSLCELIEGLAGAGYSESARTILEKTRPKFLDKERVARVLLNRTEQAVFGNGN</sequence>
<keyword evidence="8" id="KW-1185">Reference proteome</keyword>
<keyword evidence="3 5" id="KW-1133">Transmembrane helix</keyword>
<accession>A0A8J7Q2N7</accession>
<feature type="transmembrane region" description="Helical" evidence="5">
    <location>
        <begin position="219"/>
        <end position="239"/>
    </location>
</feature>
<evidence type="ECO:0000313" key="8">
    <source>
        <dbReference type="Proteomes" id="UP000664417"/>
    </source>
</evidence>